<dbReference type="WBParaSite" id="SRAE_1000173500.1">
    <property type="protein sequence ID" value="SRAE_1000173500.1"/>
    <property type="gene ID" value="WBGene00258344"/>
</dbReference>
<dbReference type="RefSeq" id="XP_024502676.1">
    <property type="nucleotide sequence ID" value="XM_024648727.1"/>
</dbReference>
<evidence type="ECO:0000313" key="5">
    <source>
        <dbReference type="WormBase" id="SRAE_1000173500"/>
    </source>
</evidence>
<proteinExistence type="predicted"/>
<dbReference type="WormBase" id="SRAE_1000173500">
    <property type="protein sequence ID" value="SRP04384"/>
    <property type="gene ID" value="WBGene00258344"/>
</dbReference>
<dbReference type="InterPro" id="IPR002018">
    <property type="entry name" value="CarbesteraseB"/>
</dbReference>
<dbReference type="ESTHER" id="strrb-a0a090l7h2">
    <property type="family name" value="Carb_B_Nematoda"/>
</dbReference>
<dbReference type="EMBL" id="LN609528">
    <property type="protein sequence ID" value="CEF63474.1"/>
    <property type="molecule type" value="Genomic_DNA"/>
</dbReference>
<evidence type="ECO:0000313" key="4">
    <source>
        <dbReference type="WBParaSite" id="SRAE_1000173500.1"/>
    </source>
</evidence>
<dbReference type="AlphaFoldDB" id="A0A090L7H2"/>
<dbReference type="CTD" id="36375839"/>
<dbReference type="InterPro" id="IPR029058">
    <property type="entry name" value="AB_hydrolase_fold"/>
</dbReference>
<dbReference type="Gene3D" id="3.40.50.1820">
    <property type="entry name" value="alpha/beta hydrolase"/>
    <property type="match status" value="1"/>
</dbReference>
<dbReference type="PROSITE" id="PS00941">
    <property type="entry name" value="CARBOXYLESTERASE_B_2"/>
    <property type="match status" value="1"/>
</dbReference>
<keyword evidence="3" id="KW-1185">Reference proteome</keyword>
<accession>A0A090L7H2</accession>
<dbReference type="Proteomes" id="UP000035682">
    <property type="component" value="Unplaced"/>
</dbReference>
<evidence type="ECO:0000313" key="3">
    <source>
        <dbReference type="Proteomes" id="UP000035682"/>
    </source>
</evidence>
<dbReference type="PANTHER" id="PTHR44590">
    <property type="entry name" value="CARBOXYLIC ESTER HYDROLASE-RELATED"/>
    <property type="match status" value="1"/>
</dbReference>
<reference evidence="4" key="2">
    <citation type="submission" date="2020-12" db="UniProtKB">
        <authorList>
            <consortium name="WormBaseParasite"/>
        </authorList>
    </citation>
    <scope>IDENTIFICATION</scope>
</reference>
<dbReference type="SUPFAM" id="SSF53474">
    <property type="entry name" value="alpha/beta-Hydrolases"/>
    <property type="match status" value="1"/>
</dbReference>
<name>A0A090L7H2_STRRB</name>
<gene>
    <name evidence="2 4 5" type="ORF">SRAE_1000173500</name>
</gene>
<dbReference type="OrthoDB" id="3200163at2759"/>
<evidence type="ECO:0000313" key="2">
    <source>
        <dbReference type="EMBL" id="CEF63474.1"/>
    </source>
</evidence>
<reference evidence="2 3" key="1">
    <citation type="submission" date="2014-09" db="EMBL/GenBank/DDBJ databases">
        <authorList>
            <person name="Martin A.A."/>
        </authorList>
    </citation>
    <scope>NUCLEOTIDE SEQUENCE</scope>
    <source>
        <strain evidence="3">ED321</strain>
        <strain evidence="2">ED321 Heterogonic</strain>
    </source>
</reference>
<dbReference type="OMA" id="THTSANY"/>
<sequence length="704" mass="80397">MGCCKSKQKPKCNCKYNDSCFHKPIIVNTQYGVISGFQYKDISCVVNVFLGIPFAAPPINDLRFKKPEKPQKWIGIYEATKYKAQSIQKPDIITNLIVRVPIKEDCLYLNIVTPQFNTITHTKYPVIVYIHGGSFCNDSAARYHYSKCASYLVKHSVIVVTIQYRLGFLGYFYTGDDTCQTNNGLWDQYFALKWVKENIATFYGDPNNITVVGQSAGGASVDLLSLSPISKETFHKCIILGGNADALWAIADKQSLLELCREKALDLGFIRKDKNAEDQWTREDNVEMMKFLKNVPAKLFAHTKASLLPEKFYESILDIAPVVDGEILPKMPYLLRKESKPKPTILGICKYEGLIFAALTKNKNPESLLESLVTGQQIRFKKCGLDLTTGEIENMLGYDETQKLLIEPKLFMKNVVKTFGDLGINISVIDFILNRWKQQSELKTFIEEGNCLSKIPSTTSITPTFEIGNFYTKTRKKSKSSQKKKGKLNLINKKFKNFKNRLNRKPLTDAPLYLFRFDHFNRKNFRAISAFFPFIGATHCTELNYILGVNQYFVPFTKTKADIKVSFYITSAMTNFAKYGNPNGINNEGICNTIWDPVKMEPTKFNFNFLKVTKDMHMNQRYGNDRLLHLAKFYRYLKIKETIMEEESEKQLCQTINKNEIESVLSDVIDDSVSTFLTDKLEVNSSKLDRLSRQPSPSNNTTTA</sequence>
<feature type="domain" description="Carboxylesterase type B" evidence="1">
    <location>
        <begin position="25"/>
        <end position="622"/>
    </location>
</feature>
<dbReference type="InterPro" id="IPR019819">
    <property type="entry name" value="Carboxylesterase_B_CS"/>
</dbReference>
<dbReference type="STRING" id="34506.A0A090L7H2"/>
<protein>
    <submittedName>
        <fullName evidence="2 4">Carboxylesterase, type B domain-containing protein</fullName>
    </submittedName>
</protein>
<dbReference type="GeneID" id="36375839"/>
<evidence type="ECO:0000259" key="1">
    <source>
        <dbReference type="Pfam" id="PF00135"/>
    </source>
</evidence>
<dbReference type="Pfam" id="PF00135">
    <property type="entry name" value="COesterase"/>
    <property type="match status" value="1"/>
</dbReference>
<dbReference type="PANTHER" id="PTHR44590:SF4">
    <property type="entry name" value="CARBOXYLIC ESTER HYDROLASE"/>
    <property type="match status" value="1"/>
</dbReference>
<organism evidence="2">
    <name type="scientific">Strongyloides ratti</name>
    <name type="common">Parasitic roundworm</name>
    <dbReference type="NCBI Taxonomy" id="34506"/>
    <lineage>
        <taxon>Eukaryota</taxon>
        <taxon>Metazoa</taxon>
        <taxon>Ecdysozoa</taxon>
        <taxon>Nematoda</taxon>
        <taxon>Chromadorea</taxon>
        <taxon>Rhabditida</taxon>
        <taxon>Tylenchina</taxon>
        <taxon>Panagrolaimomorpha</taxon>
        <taxon>Strongyloidoidea</taxon>
        <taxon>Strongyloididae</taxon>
        <taxon>Strongyloides</taxon>
    </lineage>
</organism>